<evidence type="ECO:0000259" key="1">
    <source>
        <dbReference type="SMART" id="SM00966"/>
    </source>
</evidence>
<dbReference type="Proteomes" id="UP000005244">
    <property type="component" value="Unassembled WGS sequence"/>
</dbReference>
<dbReference type="InterPro" id="IPR007159">
    <property type="entry name" value="SpoVT-AbrB_dom"/>
</dbReference>
<keyword evidence="3" id="KW-1185">Reference proteome</keyword>
<name>J5UCI3_9FIRM</name>
<accession>J5UCI3</accession>
<dbReference type="GO" id="GO:0003677">
    <property type="term" value="F:DNA binding"/>
    <property type="evidence" value="ECO:0007669"/>
    <property type="project" value="InterPro"/>
</dbReference>
<dbReference type="EMBL" id="ALNK01000027">
    <property type="protein sequence ID" value="EJU21494.1"/>
    <property type="molecule type" value="Genomic_DNA"/>
</dbReference>
<sequence>MLNEKKISKTGGITIPSGVRRELGIENGERVKVDVSKNGDIILKRITGSCMMCGGNDGLIKLDSKYICKGCISKINDIVKGEDENGR</sequence>
<organism evidence="2 3">
    <name type="scientific">Peptoanaerobacter stomatis</name>
    <dbReference type="NCBI Taxonomy" id="796937"/>
    <lineage>
        <taxon>Bacteria</taxon>
        <taxon>Bacillati</taxon>
        <taxon>Bacillota</taxon>
        <taxon>Clostridia</taxon>
        <taxon>Peptostreptococcales</taxon>
        <taxon>Filifactoraceae</taxon>
        <taxon>Peptoanaerobacter</taxon>
    </lineage>
</organism>
<dbReference type="NCBIfam" id="TIGR01439">
    <property type="entry name" value="lp_hng_hel_AbrB"/>
    <property type="match status" value="1"/>
</dbReference>
<gene>
    <name evidence="2" type="ORF">HMPREF1143_0193</name>
</gene>
<dbReference type="Gene3D" id="2.10.260.10">
    <property type="match status" value="1"/>
</dbReference>
<evidence type="ECO:0000313" key="2">
    <source>
        <dbReference type="EMBL" id="EJU21494.1"/>
    </source>
</evidence>
<dbReference type="InterPro" id="IPR037914">
    <property type="entry name" value="SpoVT-AbrB_sf"/>
</dbReference>
<dbReference type="SMART" id="SM00966">
    <property type="entry name" value="SpoVT_AbrB"/>
    <property type="match status" value="1"/>
</dbReference>
<dbReference type="SUPFAM" id="SSF89447">
    <property type="entry name" value="AbrB/MazE/MraZ-like"/>
    <property type="match status" value="1"/>
</dbReference>
<feature type="domain" description="SpoVT-AbrB" evidence="1">
    <location>
        <begin position="5"/>
        <end position="49"/>
    </location>
</feature>
<reference evidence="2 3" key="1">
    <citation type="submission" date="2012-07" db="EMBL/GenBank/DDBJ databases">
        <authorList>
            <person name="Durkin A.S."/>
            <person name="McCorrison J."/>
            <person name="Torralba M."/>
            <person name="Gillis M."/>
            <person name="Methe B."/>
            <person name="Sutton G."/>
            <person name="Nelson K.E."/>
        </authorList>
    </citation>
    <scope>NUCLEOTIDE SEQUENCE [LARGE SCALE GENOMIC DNA]</scope>
    <source>
        <strain evidence="2 3">OBRC8</strain>
    </source>
</reference>
<dbReference type="Pfam" id="PF04014">
    <property type="entry name" value="MazE_antitoxin"/>
    <property type="match status" value="1"/>
</dbReference>
<evidence type="ECO:0000313" key="3">
    <source>
        <dbReference type="Proteomes" id="UP000005244"/>
    </source>
</evidence>
<dbReference type="AlphaFoldDB" id="J5UCI3"/>
<dbReference type="RefSeq" id="WP_009531326.1">
    <property type="nucleotide sequence ID" value="NZ_ALNK01000027.1"/>
</dbReference>
<proteinExistence type="predicted"/>
<protein>
    <submittedName>
        <fullName evidence="2">Transcriptional regulator, AbrB family</fullName>
    </submittedName>
</protein>
<comment type="caution">
    <text evidence="2">The sequence shown here is derived from an EMBL/GenBank/DDBJ whole genome shotgun (WGS) entry which is preliminary data.</text>
</comment>